<gene>
    <name evidence="1" type="ordered locus">CA2559_11583</name>
</gene>
<dbReference type="KEGG" id="cat:CA2559_11583"/>
<dbReference type="STRING" id="216432.CA2559_11583"/>
<dbReference type="HOGENOM" id="CLU_1358563_0_0_10"/>
<keyword evidence="2" id="KW-1185">Reference proteome</keyword>
<dbReference type="RefSeq" id="WP_013188056.1">
    <property type="nucleotide sequence ID" value="NC_014230.1"/>
</dbReference>
<dbReference type="AlphaFoldDB" id="A3UA39"/>
<dbReference type="OrthoDB" id="1445574at2"/>
<protein>
    <submittedName>
        <fullName evidence="1">Uncharacterized protein</fullName>
    </submittedName>
</protein>
<sequence>MKTYLNIILFLAGIQLINAQVQDGTLDINGSPNFAQSITTMEAGLDDVELISSNTDPLVSFILNPTTNPITGGTTSSEQNCETVYLYKVFLHTVNAPQGAIVKAKTFDNSGQRFPLVSNYDTLLPILQYFGPRNLTAETNGADADGFITIPNDATQAIKVFEFKGCRQDIPVEFRVSPNVFTPSGSSVFQVYYTITAQPFS</sequence>
<evidence type="ECO:0000313" key="2">
    <source>
        <dbReference type="Proteomes" id="UP000002297"/>
    </source>
</evidence>
<organism evidence="1 2">
    <name type="scientific">Croceibacter atlanticus (strain ATCC BAA-628 / JCM 21780 / CIP 108009 / IAM 15332 / KCTC 12090 / HTCC2559)</name>
    <dbReference type="NCBI Taxonomy" id="216432"/>
    <lineage>
        <taxon>Bacteria</taxon>
        <taxon>Pseudomonadati</taxon>
        <taxon>Bacteroidota</taxon>
        <taxon>Flavobacteriia</taxon>
        <taxon>Flavobacteriales</taxon>
        <taxon>Flavobacteriaceae</taxon>
        <taxon>Croceibacter</taxon>
    </lineage>
</organism>
<reference evidence="1 2" key="1">
    <citation type="journal article" date="2010" name="J. Bacteriol.">
        <title>The complete genome sequence of Croceibacter atlanticus HTCC2559T.</title>
        <authorList>
            <person name="Oh H.M."/>
            <person name="Kang I."/>
            <person name="Ferriera S."/>
            <person name="Giovannoni S.J."/>
            <person name="Cho J.C."/>
        </authorList>
    </citation>
    <scope>NUCLEOTIDE SEQUENCE [LARGE SCALE GENOMIC DNA]</scope>
    <source>
        <strain evidence="2">ATCC BAA-628 / HTCC2559 / KCTC 12090</strain>
    </source>
</reference>
<dbReference type="GeneID" id="89454040"/>
<dbReference type="eggNOG" id="ENOG50340YR">
    <property type="taxonomic scope" value="Bacteria"/>
</dbReference>
<dbReference type="Proteomes" id="UP000002297">
    <property type="component" value="Chromosome"/>
</dbReference>
<proteinExistence type="predicted"/>
<name>A3UA39_CROAH</name>
<evidence type="ECO:0000313" key="1">
    <source>
        <dbReference type="EMBL" id="EAP86675.1"/>
    </source>
</evidence>
<accession>A3UA39</accession>
<dbReference type="EMBL" id="CP002046">
    <property type="protein sequence ID" value="EAP86675.1"/>
    <property type="molecule type" value="Genomic_DNA"/>
</dbReference>